<evidence type="ECO:0000313" key="1">
    <source>
        <dbReference type="EMBL" id="DAD55605.1"/>
    </source>
</evidence>
<reference evidence="1" key="1">
    <citation type="journal article" date="2021" name="Proc. Natl. Acad. Sci. U.S.A.">
        <title>A Catalog of Tens of Thousands of Viruses from Human Metagenomes Reveals Hidden Associations with Chronic Diseases.</title>
        <authorList>
            <person name="Tisza M.J."/>
            <person name="Buck C.B."/>
        </authorList>
    </citation>
    <scope>NUCLEOTIDE SEQUENCE</scope>
    <source>
        <strain evidence="1">CtOZu12</strain>
    </source>
</reference>
<organism evidence="1">
    <name type="scientific">Bacteriophage sp</name>
    <dbReference type="NCBI Taxonomy" id="38018"/>
    <lineage>
        <taxon>Viruses</taxon>
    </lineage>
</organism>
<sequence>MGIDIFSIKPNVVTRDLSGKSFLIYGERKSGKTTNACKFPKPILLGFEKGYGFLDGIIAQPINTWKEALEVKKQLLKDAEAAEKENRETIFKTVIVDTIDIAYDLCEKYIVDKEGVDYLDETEKMRGYRALSREYDKFFQEIVKAGYTLICISHATTKQIKENGEKYDKTIPTVPDRGFLVVSRLVDVTGYASYETDEQGNVHSMLTMRGNKHLEAGSRSPYMSECIPFTYEALRDDMAKAIDEQKAHGATVVDNEVNLFKDNEVTEDEKKSVDELIAEIGSYVKAIHNTGSTEYKKIIAEYLGKGKSVKDCDESQLDMLLLILDDLKDYCTENNITVE</sequence>
<protein>
    <submittedName>
        <fullName evidence="1">AAA domain protein</fullName>
    </submittedName>
</protein>
<dbReference type="EMBL" id="BK029940">
    <property type="protein sequence ID" value="DAD55605.1"/>
    <property type="molecule type" value="Genomic_DNA"/>
</dbReference>
<accession>A0A8D9PEB2</accession>
<dbReference type="Pfam" id="PF13479">
    <property type="entry name" value="AAA_24"/>
    <property type="match status" value="1"/>
</dbReference>
<proteinExistence type="predicted"/>
<name>A0A8D9PEB2_9VIRU</name>